<dbReference type="Proteomes" id="UP000062645">
    <property type="component" value="Chromosome"/>
</dbReference>
<dbReference type="Pfam" id="PF18823">
    <property type="entry name" value="InPase"/>
    <property type="match status" value="1"/>
</dbReference>
<organism evidence="4 5">
    <name type="scientific">Nostoc piscinale CENA21</name>
    <dbReference type="NCBI Taxonomy" id="224013"/>
    <lineage>
        <taxon>Bacteria</taxon>
        <taxon>Bacillati</taxon>
        <taxon>Cyanobacteriota</taxon>
        <taxon>Cyanophyceae</taxon>
        <taxon>Nostocales</taxon>
        <taxon>Nostocaceae</taxon>
        <taxon>Nostoc</taxon>
    </lineage>
</organism>
<evidence type="ECO:0000259" key="2">
    <source>
        <dbReference type="Pfam" id="PF06381"/>
    </source>
</evidence>
<keyword evidence="5" id="KW-1185">Reference proteome</keyword>
<evidence type="ECO:0000313" key="4">
    <source>
        <dbReference type="EMBL" id="ALF52256.1"/>
    </source>
</evidence>
<feature type="domain" description="Anti-CBASS protein Acb1-like N-terminal" evidence="2">
    <location>
        <begin position="43"/>
        <end position="433"/>
    </location>
</feature>
<feature type="region of interest" description="Disordered" evidence="1">
    <location>
        <begin position="442"/>
        <end position="467"/>
    </location>
</feature>
<reference evidence="5" key="1">
    <citation type="submission" date="2015-07" db="EMBL/GenBank/DDBJ databases">
        <title>Genome Of Nitrogen-Fixing Cyanobacterium Nostoc piscinale CENA21 From Solimoes/Amazon River Floodplain Sediments And Comparative Genomics To Uncover Biosynthetic Natural Products Potential.</title>
        <authorList>
            <person name="Leao T.F."/>
            <person name="Leao P.N."/>
            <person name="Guimaraes P.I."/>
            <person name="de Melo A.G.C."/>
            <person name="Ramos R.T.J."/>
            <person name="Silva A."/>
            <person name="Fiore M.F."/>
            <person name="Schneider M.P.C."/>
        </authorList>
    </citation>
    <scope>NUCLEOTIDE SEQUENCE [LARGE SCALE GENOMIC DNA]</scope>
    <source>
        <strain evidence="5">CENA21</strain>
    </source>
</reference>
<dbReference type="AlphaFoldDB" id="A0A0M4TT13"/>
<feature type="domain" description="Inorganic pyrophosphatase" evidence="3">
    <location>
        <begin position="576"/>
        <end position="664"/>
    </location>
</feature>
<sequence length="717" mass="81636">MSEIERLDASPLENVFLGIGTGRDPNEHNRVRNLNGFYSREALEACYISSWACRRVVEIMPRLMCRKWGQMTFDGETAESIQERVKKYSSDLVKYSDDLELLESKINLIQWMEKRHKELCVRKKFKQAQNWANLYGSAYILLVANDDEDYSQPLEVNNLSKIEQLIVLDGYQIYPDGVSNYERMNPEYYCLYTGVLSDAKIILPDNYKTSNKIHKTRILEFIGNELPFRERSRNNGRGASVLEPFIDVWHRFFNAYASISRVLTNFSVFVHYIDGLFDQLWQGGRESQRKLSERLSVNQISMSLYKGYAADKEKEKMEFINRNLSGVSNAAECLKDELVAASGVTASVLFGQFAAGLDASGKITGEQRFLNDLVEEAQQDKFTDNIDRLNALLLSEDDTPEDDSNHGWNWIALYTESPKEKAEITKIYAEADKINVESSLLVSGGESAPSATQQPKEVEEPEETEDRMDAVRLSNLEKVGGRVRYRGKLYAPNKPYKVGDRYYVLATKNGFVQLVNFSKDDVDNGVYADNPYSPTYWANLYFSFATPVTDDSTPVKKIIDWQGFKIGLQYLPFEMRHNKMLTAGYGHFQKTRGADKMAVDCYVGTNLKSPKLFVIEQMIDGEFDEEKYVIGVNSIEEARQIYLEVMPEEMLGSISECSVEELRRLRVDANLVTIPGYILSEEEFGAIADIGDDDVKEAVTNWKAIAPSAYVNILSAE</sequence>
<dbReference type="InterPro" id="IPR041595">
    <property type="entry name" value="Inorganic_Pase"/>
</dbReference>
<dbReference type="Pfam" id="PF06381">
    <property type="entry name" value="Phage_portal_3"/>
    <property type="match status" value="1"/>
</dbReference>
<dbReference type="InterPro" id="IPR024459">
    <property type="entry name" value="Acb1-like_N"/>
</dbReference>
<evidence type="ECO:0000256" key="1">
    <source>
        <dbReference type="SAM" id="MobiDB-lite"/>
    </source>
</evidence>
<proteinExistence type="predicted"/>
<gene>
    <name evidence="4" type="ORF">ACX27_04330</name>
</gene>
<dbReference type="PATRIC" id="fig|224013.5.peg.1037"/>
<reference evidence="4 5" key="2">
    <citation type="journal article" date="2016" name="Genome Announc.">
        <title>Draft Genome Sequence of the N2-Fixing Cyanobacterium Nostoc piscinale CENA21, Isolated from the Brazilian Amazon Floodplain.</title>
        <authorList>
            <person name="Leao T."/>
            <person name="Guimaraes P.I."/>
            <person name="de Melo A.G."/>
            <person name="Ramos R.T."/>
            <person name="Leao P.N."/>
            <person name="Silva A."/>
            <person name="Fiore M.F."/>
            <person name="Schneider M.P."/>
        </authorList>
    </citation>
    <scope>NUCLEOTIDE SEQUENCE [LARGE SCALE GENOMIC DNA]</scope>
    <source>
        <strain evidence="4 5">CENA21</strain>
    </source>
</reference>
<name>A0A0M4TT13_9NOSO</name>
<protein>
    <submittedName>
        <fullName evidence="4">Uncharacterized protein</fullName>
    </submittedName>
</protein>
<evidence type="ECO:0000259" key="3">
    <source>
        <dbReference type="Pfam" id="PF18823"/>
    </source>
</evidence>
<accession>A0A0M4TT13</accession>
<dbReference type="EMBL" id="CP012036">
    <property type="protein sequence ID" value="ALF52256.1"/>
    <property type="molecule type" value="Genomic_DNA"/>
</dbReference>
<evidence type="ECO:0000313" key="5">
    <source>
        <dbReference type="Proteomes" id="UP000062645"/>
    </source>
</evidence>
<dbReference type="KEGG" id="npz:ACX27_04330"/>
<dbReference type="STRING" id="224013.ACX27_04330"/>